<keyword evidence="1" id="KW-0812">Transmembrane</keyword>
<evidence type="ECO:0008006" key="4">
    <source>
        <dbReference type="Google" id="ProtNLM"/>
    </source>
</evidence>
<evidence type="ECO:0000313" key="2">
    <source>
        <dbReference type="EMBL" id="ART98390.1"/>
    </source>
</evidence>
<accession>A0AB33C349</accession>
<feature type="transmembrane region" description="Helical" evidence="1">
    <location>
        <begin position="101"/>
        <end position="122"/>
    </location>
</feature>
<keyword evidence="1" id="KW-0472">Membrane</keyword>
<dbReference type="Proteomes" id="UP000195798">
    <property type="component" value="Chromosome"/>
</dbReference>
<dbReference type="Pfam" id="PF01944">
    <property type="entry name" value="SpoIIM"/>
    <property type="match status" value="1"/>
</dbReference>
<dbReference type="RefSeq" id="WP_087261346.1">
    <property type="nucleotide sequence ID" value="NZ_LZDT01000074.1"/>
</dbReference>
<reference evidence="2 3" key="1">
    <citation type="submission" date="2017-05" db="EMBL/GenBank/DDBJ databases">
        <authorList>
            <person name="Oh N.-S."/>
        </authorList>
    </citation>
    <scope>NUCLEOTIDE SEQUENCE [LARGE SCALE GENOMIC DNA]</scope>
    <source>
        <strain evidence="2 3">4M13</strain>
    </source>
</reference>
<name>A0AB33C349_LACGS</name>
<feature type="transmembrane region" description="Helical" evidence="1">
    <location>
        <begin position="61"/>
        <end position="81"/>
    </location>
</feature>
<protein>
    <recommendedName>
        <fullName evidence="4">Stage II sporulation protein M</fullName>
    </recommendedName>
</protein>
<dbReference type="AlphaFoldDB" id="A0AB33C349"/>
<proteinExistence type="predicted"/>
<evidence type="ECO:0000313" key="3">
    <source>
        <dbReference type="Proteomes" id="UP000195798"/>
    </source>
</evidence>
<feature type="transmembrane region" description="Helical" evidence="1">
    <location>
        <begin position="134"/>
        <end position="152"/>
    </location>
</feature>
<gene>
    <name evidence="2" type="ORF">CCE30_05395</name>
</gene>
<dbReference type="EMBL" id="CP021427">
    <property type="protein sequence ID" value="ART98390.1"/>
    <property type="molecule type" value="Genomic_DNA"/>
</dbReference>
<organism evidence="2 3">
    <name type="scientific">Lactobacillus gasseri</name>
    <dbReference type="NCBI Taxonomy" id="1596"/>
    <lineage>
        <taxon>Bacteria</taxon>
        <taxon>Bacillati</taxon>
        <taxon>Bacillota</taxon>
        <taxon>Bacilli</taxon>
        <taxon>Lactobacillales</taxon>
        <taxon>Lactobacillaceae</taxon>
        <taxon>Lactobacillus</taxon>
    </lineage>
</organism>
<sequence length="165" mass="18996">MLSKKKYRYLLMVILVLGICVGELYEYIKLGTVYTSVPLKPVGLPVITSFRYILMRNTLAYILLMASFILGKPFVFFFFFANGMNIGRFLHYLTLKQTIFLFLPHGIFEYYAYCILAITIIYTLNDLQKLRSYFILKNMAIGYIILCCGALVESTITPALGRMLC</sequence>
<keyword evidence="1" id="KW-1133">Transmembrane helix</keyword>
<dbReference type="InterPro" id="IPR002798">
    <property type="entry name" value="SpoIIM-like"/>
</dbReference>
<evidence type="ECO:0000256" key="1">
    <source>
        <dbReference type="SAM" id="Phobius"/>
    </source>
</evidence>
<feature type="transmembrane region" description="Helical" evidence="1">
    <location>
        <begin position="7"/>
        <end position="25"/>
    </location>
</feature>